<evidence type="ECO:0000313" key="1">
    <source>
        <dbReference type="EMBL" id="MDR7378479.1"/>
    </source>
</evidence>
<dbReference type="RefSeq" id="WP_310374667.1">
    <property type="nucleotide sequence ID" value="NZ_JAVDXT010000003.1"/>
</dbReference>
<dbReference type="Pfam" id="PF13997">
    <property type="entry name" value="YqjK"/>
    <property type="match status" value="1"/>
</dbReference>
<gene>
    <name evidence="1" type="ORF">J2X19_003173</name>
</gene>
<evidence type="ECO:0000313" key="2">
    <source>
        <dbReference type="Proteomes" id="UP001180487"/>
    </source>
</evidence>
<dbReference type="InterPro" id="IPR025612">
    <property type="entry name" value="YqjK"/>
</dbReference>
<accession>A0ABU2CAW6</accession>
<sequence>MAKTRIELAQQRARLVERIAAQRVLLAHDLAPLQRVGQAGNRVSNLVGDVLAYLGQHPLALAAALGSLMLFKPRAALRWARRGLFLWRSWRAVQIWQPAMLLGLLRRFI</sequence>
<organism evidence="1 2">
    <name type="scientific">Rhodoferax ferrireducens</name>
    <dbReference type="NCBI Taxonomy" id="192843"/>
    <lineage>
        <taxon>Bacteria</taxon>
        <taxon>Pseudomonadati</taxon>
        <taxon>Pseudomonadota</taxon>
        <taxon>Betaproteobacteria</taxon>
        <taxon>Burkholderiales</taxon>
        <taxon>Comamonadaceae</taxon>
        <taxon>Rhodoferax</taxon>
    </lineage>
</organism>
<comment type="caution">
    <text evidence="1">The sequence shown here is derived from an EMBL/GenBank/DDBJ whole genome shotgun (WGS) entry which is preliminary data.</text>
</comment>
<name>A0ABU2CAW6_9BURK</name>
<dbReference type="EMBL" id="JAVDXT010000003">
    <property type="protein sequence ID" value="MDR7378479.1"/>
    <property type="molecule type" value="Genomic_DNA"/>
</dbReference>
<reference evidence="1 2" key="1">
    <citation type="submission" date="2023-07" db="EMBL/GenBank/DDBJ databases">
        <title>Sorghum-associated microbial communities from plants grown in Nebraska, USA.</title>
        <authorList>
            <person name="Schachtman D."/>
        </authorList>
    </citation>
    <scope>NUCLEOTIDE SEQUENCE [LARGE SCALE GENOMIC DNA]</scope>
    <source>
        <strain evidence="1 2">BE313</strain>
    </source>
</reference>
<protein>
    <recommendedName>
        <fullName evidence="3">YqjK-like protein</fullName>
    </recommendedName>
</protein>
<evidence type="ECO:0008006" key="3">
    <source>
        <dbReference type="Google" id="ProtNLM"/>
    </source>
</evidence>
<keyword evidence="2" id="KW-1185">Reference proteome</keyword>
<dbReference type="Proteomes" id="UP001180487">
    <property type="component" value="Unassembled WGS sequence"/>
</dbReference>
<proteinExistence type="predicted"/>